<evidence type="ECO:0000313" key="2">
    <source>
        <dbReference type="EMBL" id="KAJ4472285.1"/>
    </source>
</evidence>
<dbReference type="SUPFAM" id="SSF49695">
    <property type="entry name" value="gamma-Crystallin-like"/>
    <property type="match status" value="1"/>
</dbReference>
<feature type="chain" id="PRO_5040998505" evidence="1">
    <location>
        <begin position="25"/>
        <end position="136"/>
    </location>
</feature>
<gene>
    <name evidence="2" type="ORF">J3R30DRAFT_1062247</name>
</gene>
<evidence type="ECO:0000256" key="1">
    <source>
        <dbReference type="SAM" id="SignalP"/>
    </source>
</evidence>
<proteinExistence type="predicted"/>
<keyword evidence="3" id="KW-1185">Reference proteome</keyword>
<organism evidence="2 3">
    <name type="scientific">Lentinula aciculospora</name>
    <dbReference type="NCBI Taxonomy" id="153920"/>
    <lineage>
        <taxon>Eukaryota</taxon>
        <taxon>Fungi</taxon>
        <taxon>Dikarya</taxon>
        <taxon>Basidiomycota</taxon>
        <taxon>Agaricomycotina</taxon>
        <taxon>Agaricomycetes</taxon>
        <taxon>Agaricomycetidae</taxon>
        <taxon>Agaricales</taxon>
        <taxon>Marasmiineae</taxon>
        <taxon>Omphalotaceae</taxon>
        <taxon>Lentinula</taxon>
    </lineage>
</organism>
<dbReference type="AlphaFoldDB" id="A0A9W9DJM7"/>
<dbReference type="OrthoDB" id="5429515at2759"/>
<dbReference type="EMBL" id="JAOTPV010000021">
    <property type="protein sequence ID" value="KAJ4472285.1"/>
    <property type="molecule type" value="Genomic_DNA"/>
</dbReference>
<sequence length="136" mass="14172">MRFISLTATVYATVMLISSTKVAGDFIAWSGNACNGDEGLNEPCDNSCGSFDSRHSFEVIIGGSHCVTLFEGDGCTGEAFLFEGEGNSECINVNTGTFIGSYRCSADNTCTGRSISSISTIFSNSTATGNATVSLI</sequence>
<dbReference type="Proteomes" id="UP001150266">
    <property type="component" value="Unassembled WGS sequence"/>
</dbReference>
<keyword evidence="1" id="KW-0732">Signal</keyword>
<comment type="caution">
    <text evidence="2">The sequence shown here is derived from an EMBL/GenBank/DDBJ whole genome shotgun (WGS) entry which is preliminary data.</text>
</comment>
<dbReference type="InterPro" id="IPR015290">
    <property type="entry name" value="Yeast-kill-tox"/>
</dbReference>
<dbReference type="InterPro" id="IPR011024">
    <property type="entry name" value="G_crystallin-like"/>
</dbReference>
<feature type="signal peptide" evidence="1">
    <location>
        <begin position="1"/>
        <end position="24"/>
    </location>
</feature>
<dbReference type="Pfam" id="PF09207">
    <property type="entry name" value="Yeast-kill-tox"/>
    <property type="match status" value="1"/>
</dbReference>
<name>A0A9W9DJM7_9AGAR</name>
<evidence type="ECO:0000313" key="3">
    <source>
        <dbReference type="Proteomes" id="UP001150266"/>
    </source>
</evidence>
<protein>
    <submittedName>
        <fullName evidence="2">Uncharacterized protein</fullName>
    </submittedName>
</protein>
<accession>A0A9W9DJM7</accession>
<dbReference type="GO" id="GO:0005576">
    <property type="term" value="C:extracellular region"/>
    <property type="evidence" value="ECO:0007669"/>
    <property type="project" value="InterPro"/>
</dbReference>
<reference evidence="2" key="1">
    <citation type="submission" date="2022-08" db="EMBL/GenBank/DDBJ databases">
        <title>A Global Phylogenomic Analysis of the Shiitake Genus Lentinula.</title>
        <authorList>
            <consortium name="DOE Joint Genome Institute"/>
            <person name="Sierra-Patev S."/>
            <person name="Min B."/>
            <person name="Naranjo-Ortiz M."/>
            <person name="Looney B."/>
            <person name="Konkel Z."/>
            <person name="Slot J.C."/>
            <person name="Sakamoto Y."/>
            <person name="Steenwyk J.L."/>
            <person name="Rokas A."/>
            <person name="Carro J."/>
            <person name="Camarero S."/>
            <person name="Ferreira P."/>
            <person name="Molpeceres G."/>
            <person name="Ruiz-Duenas F.J."/>
            <person name="Serrano A."/>
            <person name="Henrissat B."/>
            <person name="Drula E."/>
            <person name="Hughes K.W."/>
            <person name="Mata J.L."/>
            <person name="Ishikawa N.K."/>
            <person name="Vargas-Isla R."/>
            <person name="Ushijima S."/>
            <person name="Smith C.A."/>
            <person name="Ahrendt S."/>
            <person name="Andreopoulos W."/>
            <person name="He G."/>
            <person name="Labutti K."/>
            <person name="Lipzen A."/>
            <person name="Ng V."/>
            <person name="Riley R."/>
            <person name="Sandor L."/>
            <person name="Barry K."/>
            <person name="Martinez A.T."/>
            <person name="Xiao Y."/>
            <person name="Gibbons J.G."/>
            <person name="Terashima K."/>
            <person name="Grigoriev I.V."/>
            <person name="Hibbett D.S."/>
        </authorList>
    </citation>
    <scope>NUCLEOTIDE SEQUENCE</scope>
    <source>
        <strain evidence="2">JLM2183</strain>
    </source>
</reference>